<dbReference type="PANTHER" id="PTHR40446">
    <property type="entry name" value="N-ACETYLGLUCOSAMINE-1-PHOSPHODIESTER ALPHA-N-ACETYLGLUCOSAMINIDASE"/>
    <property type="match status" value="1"/>
</dbReference>
<dbReference type="PANTHER" id="PTHR40446:SF2">
    <property type="entry name" value="N-ACETYLGLUCOSAMINE-1-PHOSPHODIESTER ALPHA-N-ACETYLGLUCOSAMINIDASE"/>
    <property type="match status" value="1"/>
</dbReference>
<dbReference type="STRING" id="43989.cce_5120"/>
<dbReference type="Proteomes" id="UP000001203">
    <property type="component" value="Chromosome linear"/>
</dbReference>
<dbReference type="HOGENOM" id="CLU_071601_0_0_3"/>
<proteinExistence type="predicted"/>
<reference evidence="2 3" key="1">
    <citation type="journal article" date="2008" name="Proc. Natl. Acad. Sci. U.S.A.">
        <title>The genome of Cyanothece 51142, a unicellular diazotrophic cyanobacterium important in the marine nitrogen cycle.</title>
        <authorList>
            <person name="Welsh E.A."/>
            <person name="Liberton M."/>
            <person name="Stoeckel J."/>
            <person name="Loh T."/>
            <person name="Elvitigala T."/>
            <person name="Wang C."/>
            <person name="Wollam A."/>
            <person name="Fulton R.S."/>
            <person name="Clifton S.W."/>
            <person name="Jacobs J.M."/>
            <person name="Aurora R."/>
            <person name="Ghosh B.K."/>
            <person name="Sherman L.A."/>
            <person name="Smith R.D."/>
            <person name="Wilson R.K."/>
            <person name="Pakrasi H.B."/>
        </authorList>
    </citation>
    <scope>NUCLEOTIDE SEQUENCE [LARGE SCALE GENOMIC DNA]</scope>
    <source>
        <strain evidence="3">ATCC 51142 / BH68</strain>
    </source>
</reference>
<dbReference type="eggNOG" id="COG4632">
    <property type="taxonomic scope" value="Bacteria"/>
</dbReference>
<sequence length="309" mass="34567">MELEYFENIPLNNMKRIIIKLLLFHLLLTSCQTRSELDNLSNNPINSKQVQSRPLVHKIHELPTAKVHTLLIPSESNFKIDVAVSETLKTVEDFAQETEAIAVLNGGFFDPVNSQTTSYVIKEGEAIADPSNNPRLMDNPQLEPYLKQILNRSEFRRYQCNELTRYAITYHQEPVPENCQLTESIGGGPQLLPNLSAEEEAFFESVNGQVTRDPLGLERANARTAIAITSSGDVLWIMVEQTSPSTGLSLLKLREFLESLDVTSAMNLDGGSSSSFFYQGDSFYGKQSTDGNVIKRPIKSVLFIVKPVQ</sequence>
<dbReference type="EMBL" id="CP000807">
    <property type="protein sequence ID" value="ACB54466.1"/>
    <property type="molecule type" value="Genomic_DNA"/>
</dbReference>
<protein>
    <recommendedName>
        <fullName evidence="1">Phosphodiester glycosidase domain-containing protein</fullName>
    </recommendedName>
</protein>
<evidence type="ECO:0000259" key="1">
    <source>
        <dbReference type="Pfam" id="PF09992"/>
    </source>
</evidence>
<keyword evidence="3" id="KW-1185">Reference proteome</keyword>
<gene>
    <name evidence="2" type="ordered locus">cce_5120</name>
</gene>
<dbReference type="InterPro" id="IPR018711">
    <property type="entry name" value="NAGPA"/>
</dbReference>
<dbReference type="Pfam" id="PF09992">
    <property type="entry name" value="NAGPA"/>
    <property type="match status" value="1"/>
</dbReference>
<dbReference type="AlphaFoldDB" id="B1X2V5"/>
<dbReference type="KEGG" id="cyt:cce_5120"/>
<accession>B1X2V5</accession>
<evidence type="ECO:0000313" key="3">
    <source>
        <dbReference type="Proteomes" id="UP000001203"/>
    </source>
</evidence>
<name>B1X2V5_CROS5</name>
<organism evidence="2 3">
    <name type="scientific">Crocosphaera subtropica (strain ATCC 51142 / BH68)</name>
    <name type="common">Cyanothece sp. (strain ATCC 51142)</name>
    <dbReference type="NCBI Taxonomy" id="43989"/>
    <lineage>
        <taxon>Bacteria</taxon>
        <taxon>Bacillati</taxon>
        <taxon>Cyanobacteriota</taxon>
        <taxon>Cyanophyceae</taxon>
        <taxon>Oscillatoriophycideae</taxon>
        <taxon>Chroococcales</taxon>
        <taxon>Aphanothecaceae</taxon>
        <taxon>Crocosphaera</taxon>
        <taxon>Crocosphaera subtropica</taxon>
    </lineage>
</organism>
<evidence type="ECO:0000313" key="2">
    <source>
        <dbReference type="EMBL" id="ACB54466.1"/>
    </source>
</evidence>
<feature type="domain" description="Phosphodiester glycosidase" evidence="1">
    <location>
        <begin position="99"/>
        <end position="304"/>
    </location>
</feature>